<feature type="domain" description="Aldehyde dehydrogenase" evidence="7">
    <location>
        <begin position="28"/>
        <end position="476"/>
    </location>
</feature>
<dbReference type="InterPro" id="IPR029510">
    <property type="entry name" value="Ald_DH_CS_GLU"/>
</dbReference>
<proteinExistence type="inferred from homology"/>
<evidence type="ECO:0000256" key="2">
    <source>
        <dbReference type="ARBA" id="ARBA00023002"/>
    </source>
</evidence>
<evidence type="ECO:0000256" key="1">
    <source>
        <dbReference type="ARBA" id="ARBA00009986"/>
    </source>
</evidence>
<keyword evidence="2 3" id="KW-0560">Oxidoreductase</keyword>
<dbReference type="InterPro" id="IPR016162">
    <property type="entry name" value="Ald_DH_N"/>
</dbReference>
<evidence type="ECO:0000256" key="5">
    <source>
        <dbReference type="PROSITE-ProRule" id="PRU10007"/>
    </source>
</evidence>
<comment type="similarity">
    <text evidence="1 3 6">Belongs to the aldehyde dehydrogenase family.</text>
</comment>
<feature type="active site" evidence="4">
    <location>
        <position position="293"/>
    </location>
</feature>
<dbReference type="GO" id="GO:0016620">
    <property type="term" value="F:oxidoreductase activity, acting on the aldehyde or oxo group of donors, NAD or NADP as acceptor"/>
    <property type="evidence" value="ECO:0007669"/>
    <property type="project" value="InterPro"/>
</dbReference>
<protein>
    <recommendedName>
        <fullName evidence="3">Aldehyde dehydrogenase</fullName>
    </recommendedName>
</protein>
<comment type="caution">
    <text evidence="8">The sequence shown here is derived from an EMBL/GenBank/DDBJ whole genome shotgun (WGS) entry which is preliminary data.</text>
</comment>
<dbReference type="InterPro" id="IPR015590">
    <property type="entry name" value="Aldehyde_DH_dom"/>
</dbReference>
<evidence type="ECO:0000256" key="3">
    <source>
        <dbReference type="PIRNR" id="PIRNR036492"/>
    </source>
</evidence>
<organism evidence="8 9">
    <name type="scientific">Nonomuraea fuscirosea</name>
    <dbReference type="NCBI Taxonomy" id="1291556"/>
    <lineage>
        <taxon>Bacteria</taxon>
        <taxon>Bacillati</taxon>
        <taxon>Actinomycetota</taxon>
        <taxon>Actinomycetes</taxon>
        <taxon>Streptosporangiales</taxon>
        <taxon>Streptosporangiaceae</taxon>
        <taxon>Nonomuraea</taxon>
    </lineage>
</organism>
<dbReference type="InterPro" id="IPR016161">
    <property type="entry name" value="Ald_DH/histidinol_DH"/>
</dbReference>
<evidence type="ECO:0000313" key="8">
    <source>
        <dbReference type="EMBL" id="PRX59328.1"/>
    </source>
</evidence>
<dbReference type="CDD" id="cd07099">
    <property type="entry name" value="ALDH_DDALDH"/>
    <property type="match status" value="1"/>
</dbReference>
<dbReference type="GO" id="GO:0006081">
    <property type="term" value="P:aldehyde metabolic process"/>
    <property type="evidence" value="ECO:0007669"/>
    <property type="project" value="InterPro"/>
</dbReference>
<dbReference type="PIRSF" id="PIRSF036492">
    <property type="entry name" value="ALDH"/>
    <property type="match status" value="1"/>
</dbReference>
<evidence type="ECO:0000256" key="4">
    <source>
        <dbReference type="PIRSR" id="PIRSR036492-1"/>
    </source>
</evidence>
<dbReference type="PROSITE" id="PS00687">
    <property type="entry name" value="ALDEHYDE_DEHYDR_GLU"/>
    <property type="match status" value="1"/>
</dbReference>
<dbReference type="Proteomes" id="UP000238312">
    <property type="component" value="Unassembled WGS sequence"/>
</dbReference>
<dbReference type="InterPro" id="IPR012394">
    <property type="entry name" value="Aldehyde_DH_NAD(P)"/>
</dbReference>
<dbReference type="AlphaFoldDB" id="A0A2T0MN48"/>
<gene>
    <name evidence="8" type="ORF">B0I32_12098</name>
</gene>
<dbReference type="EMBL" id="PVNG01000020">
    <property type="protein sequence ID" value="PRX59328.1"/>
    <property type="molecule type" value="Genomic_DNA"/>
</dbReference>
<accession>A0A2T0MN48</accession>
<dbReference type="InterPro" id="IPR016163">
    <property type="entry name" value="Ald_DH_C"/>
</dbReference>
<evidence type="ECO:0000256" key="6">
    <source>
        <dbReference type="RuleBase" id="RU003345"/>
    </source>
</evidence>
<dbReference type="SUPFAM" id="SSF53720">
    <property type="entry name" value="ALDH-like"/>
    <property type="match status" value="1"/>
</dbReference>
<dbReference type="Gene3D" id="3.40.605.10">
    <property type="entry name" value="Aldehyde Dehydrogenase, Chain A, domain 1"/>
    <property type="match status" value="1"/>
</dbReference>
<dbReference type="Gene3D" id="3.40.309.10">
    <property type="entry name" value="Aldehyde Dehydrogenase, Chain A, domain 2"/>
    <property type="match status" value="1"/>
</dbReference>
<feature type="active site" evidence="4 5">
    <location>
        <position position="259"/>
    </location>
</feature>
<evidence type="ECO:0000313" key="9">
    <source>
        <dbReference type="Proteomes" id="UP000238312"/>
    </source>
</evidence>
<sequence>MAAAPLLPESFSGLVSRELPDYRGDMTTTFDSLNPATGEVVGSHPKHSPDTVHEAVGRAEEAAAWWGGLGHAERRRRLLDYKAVLTRHIRELTGLVHQETGKPVGDATLEVVLAITHLDWAARNAAKVLGRRRVSTGMIGLNLAATLEYLPLGVVGVIGPWNYPVFTPMGSIAYALAAGNAVVFKPSELTPGIGVRLAELFRESVPEHEVFQTVTGLGETGAALAADPRVRKVAFTGSTATAKRVMAACAENLTPIVAECGGKDAFIVDADADLAAAADACLWGALSNAGQTCVGVERVYVVDAVYETFMRELSERVTKVRAGEDYGPITMPGQVDIIKRHIDDATKSGRTVAGGPASVRAPYVDPVIVEDVPEDSPAVREETFGPTITVRRTRDAQEALELANASAYGLGGTVFSRNARRATELARRMRSGMTAINSVISFAGVPALPFGGIGDSGFGRIHGADGLREFARPKAISRQRFAMPGMNLTSFTRGPAELERLIRLVTFLHGRRKR</sequence>
<dbReference type="PANTHER" id="PTHR11699">
    <property type="entry name" value="ALDEHYDE DEHYDROGENASE-RELATED"/>
    <property type="match status" value="1"/>
</dbReference>
<evidence type="ECO:0000259" key="7">
    <source>
        <dbReference type="Pfam" id="PF00171"/>
    </source>
</evidence>
<reference evidence="8 9" key="1">
    <citation type="submission" date="2018-03" db="EMBL/GenBank/DDBJ databases">
        <title>Genomic Encyclopedia of Type Strains, Phase III (KMG-III): the genomes of soil and plant-associated and newly described type strains.</title>
        <authorList>
            <person name="Whitman W."/>
        </authorList>
    </citation>
    <scope>NUCLEOTIDE SEQUENCE [LARGE SCALE GENOMIC DNA]</scope>
    <source>
        <strain evidence="8 9">CGMCC 4.7104</strain>
    </source>
</reference>
<keyword evidence="9" id="KW-1185">Reference proteome</keyword>
<dbReference type="PROSITE" id="PS00070">
    <property type="entry name" value="ALDEHYDE_DEHYDR_CYS"/>
    <property type="match status" value="1"/>
</dbReference>
<dbReference type="Pfam" id="PF00171">
    <property type="entry name" value="Aldedh"/>
    <property type="match status" value="1"/>
</dbReference>
<name>A0A2T0MN48_9ACTN</name>
<dbReference type="InterPro" id="IPR016160">
    <property type="entry name" value="Ald_DH_CS_CYS"/>
</dbReference>